<dbReference type="OrthoDB" id="3202072at2759"/>
<sequence>MLIRQEYSGQPFSGSNSKLMELLAVLRIDPEATEEALPLIHALLFEIWSTAWQHQGSKEIVDPTERCLALLTLREDGAFKEPHEVTTKIAKFEYCMRLTFLQEIHHRTQSEPQRDQLEHCLDMENFFVEKTHYTFSRLRSLQHRASALAYDTMSLPQVWWTDTKTWQTMLYRGEEVRFADLCKVFQEVEAKLVQVWEQDILMGQDIRVGYDKMADDLVNKDRFLEDEGTFAHFAMIRNGAIIWNQSSLQAWLKKYAEMQGLLLLRAQMLSGAPSRGTELTAMTYRNTQTRPTCNLVILGRHVTLLCQYLKTTALTGKDKLIPHALDGITSDILVQDLALARPFAEIAAKACFPDKPEVVELYRNHVFVNYDRLFDSENLSGIMSKHTLPIMHFGLTIKSWRHIQTAWK</sequence>
<dbReference type="EMBL" id="KN832117">
    <property type="protein sequence ID" value="KIN94049.1"/>
    <property type="molecule type" value="Genomic_DNA"/>
</dbReference>
<keyword evidence="2" id="KW-1185">Reference proteome</keyword>
<protein>
    <submittedName>
        <fullName evidence="1">Uncharacterized protein</fullName>
    </submittedName>
</protein>
<evidence type="ECO:0000313" key="2">
    <source>
        <dbReference type="Proteomes" id="UP000054217"/>
    </source>
</evidence>
<gene>
    <name evidence="1" type="ORF">M404DRAFT_35455</name>
</gene>
<evidence type="ECO:0000313" key="1">
    <source>
        <dbReference type="EMBL" id="KIN94049.1"/>
    </source>
</evidence>
<name>A0A0C3MYS4_PISTI</name>
<dbReference type="InParanoid" id="A0A0C3MYS4"/>
<dbReference type="HOGENOM" id="CLU_674582_0_0_1"/>
<reference evidence="2" key="2">
    <citation type="submission" date="2015-01" db="EMBL/GenBank/DDBJ databases">
        <title>Evolutionary Origins and Diversification of the Mycorrhizal Mutualists.</title>
        <authorList>
            <consortium name="DOE Joint Genome Institute"/>
            <consortium name="Mycorrhizal Genomics Consortium"/>
            <person name="Kohler A."/>
            <person name="Kuo A."/>
            <person name="Nagy L.G."/>
            <person name="Floudas D."/>
            <person name="Copeland A."/>
            <person name="Barry K.W."/>
            <person name="Cichocki N."/>
            <person name="Veneault-Fourrey C."/>
            <person name="LaButti K."/>
            <person name="Lindquist E.A."/>
            <person name="Lipzen A."/>
            <person name="Lundell T."/>
            <person name="Morin E."/>
            <person name="Murat C."/>
            <person name="Riley R."/>
            <person name="Ohm R."/>
            <person name="Sun H."/>
            <person name="Tunlid A."/>
            <person name="Henrissat B."/>
            <person name="Grigoriev I.V."/>
            <person name="Hibbett D.S."/>
            <person name="Martin F."/>
        </authorList>
    </citation>
    <scope>NUCLEOTIDE SEQUENCE [LARGE SCALE GENOMIC DNA]</scope>
    <source>
        <strain evidence="2">Marx 270</strain>
    </source>
</reference>
<reference evidence="1 2" key="1">
    <citation type="submission" date="2014-04" db="EMBL/GenBank/DDBJ databases">
        <authorList>
            <consortium name="DOE Joint Genome Institute"/>
            <person name="Kuo A."/>
            <person name="Kohler A."/>
            <person name="Costa M.D."/>
            <person name="Nagy L.G."/>
            <person name="Floudas D."/>
            <person name="Copeland A."/>
            <person name="Barry K.W."/>
            <person name="Cichocki N."/>
            <person name="Veneault-Fourrey C."/>
            <person name="LaButti K."/>
            <person name="Lindquist E.A."/>
            <person name="Lipzen A."/>
            <person name="Lundell T."/>
            <person name="Morin E."/>
            <person name="Murat C."/>
            <person name="Sun H."/>
            <person name="Tunlid A."/>
            <person name="Henrissat B."/>
            <person name="Grigoriev I.V."/>
            <person name="Hibbett D.S."/>
            <person name="Martin F."/>
            <person name="Nordberg H.P."/>
            <person name="Cantor M.N."/>
            <person name="Hua S.X."/>
        </authorList>
    </citation>
    <scope>NUCLEOTIDE SEQUENCE [LARGE SCALE GENOMIC DNA]</scope>
    <source>
        <strain evidence="1 2">Marx 270</strain>
    </source>
</reference>
<dbReference type="Proteomes" id="UP000054217">
    <property type="component" value="Unassembled WGS sequence"/>
</dbReference>
<organism evidence="1 2">
    <name type="scientific">Pisolithus tinctorius Marx 270</name>
    <dbReference type="NCBI Taxonomy" id="870435"/>
    <lineage>
        <taxon>Eukaryota</taxon>
        <taxon>Fungi</taxon>
        <taxon>Dikarya</taxon>
        <taxon>Basidiomycota</taxon>
        <taxon>Agaricomycotina</taxon>
        <taxon>Agaricomycetes</taxon>
        <taxon>Agaricomycetidae</taxon>
        <taxon>Boletales</taxon>
        <taxon>Sclerodermatineae</taxon>
        <taxon>Pisolithaceae</taxon>
        <taxon>Pisolithus</taxon>
    </lineage>
</organism>
<dbReference type="STRING" id="870435.A0A0C3MYS4"/>
<dbReference type="AlphaFoldDB" id="A0A0C3MYS4"/>
<accession>A0A0C3MYS4</accession>
<proteinExistence type="predicted"/>